<evidence type="ECO:0000313" key="5">
    <source>
        <dbReference type="EMBL" id="MDZ5456713.1"/>
    </source>
</evidence>
<dbReference type="GO" id="GO:0016787">
    <property type="term" value="F:hydrolase activity"/>
    <property type="evidence" value="ECO:0007669"/>
    <property type="project" value="UniProtKB-KW"/>
</dbReference>
<evidence type="ECO:0000256" key="3">
    <source>
        <dbReference type="ARBA" id="ARBA00022723"/>
    </source>
</evidence>
<evidence type="ECO:0000256" key="1">
    <source>
        <dbReference type="ARBA" id="ARBA00001946"/>
    </source>
</evidence>
<evidence type="ECO:0000256" key="4">
    <source>
        <dbReference type="ARBA" id="ARBA00022842"/>
    </source>
</evidence>
<accession>A0ABU5ICM3</accession>
<dbReference type="PRINTS" id="PR00413">
    <property type="entry name" value="HADHALOGNASE"/>
</dbReference>
<sequence length="215" mass="22921">MKTTASRFDAVIFDCDGTLVDSEPLGLAAMAQEALALGVEPVHLADLDTMKGQSMATTLATIAQRWGRELPADFETTVRATMAESFKTQLQPMPGALALLQRLTVPYCVATNGPRAKTELTLSVTGLLPLLQGRIFSAYEVGAFKPNPALFLHAARAIGVAPERCVVVEDSMFGMRAGLAAGMRVCALGSPELLPAELQAQVRHLAALEELLDEL</sequence>
<comment type="caution">
    <text evidence="5">The sequence shown here is derived from an EMBL/GenBank/DDBJ whole genome shotgun (WGS) entry which is preliminary data.</text>
</comment>
<dbReference type="InterPro" id="IPR036412">
    <property type="entry name" value="HAD-like_sf"/>
</dbReference>
<dbReference type="Proteomes" id="UP001293718">
    <property type="component" value="Unassembled WGS sequence"/>
</dbReference>
<dbReference type="RefSeq" id="WP_322465167.1">
    <property type="nucleotide sequence ID" value="NZ_JAXOJX010000011.1"/>
</dbReference>
<dbReference type="PANTHER" id="PTHR46193:SF10">
    <property type="entry name" value="6-PHOSPHOGLUCONATE PHOSPHATASE"/>
    <property type="match status" value="1"/>
</dbReference>
<dbReference type="Gene3D" id="3.40.50.1000">
    <property type="entry name" value="HAD superfamily/HAD-like"/>
    <property type="match status" value="1"/>
</dbReference>
<dbReference type="InterPro" id="IPR051600">
    <property type="entry name" value="Beta-PGM-like"/>
</dbReference>
<dbReference type="PANTHER" id="PTHR46193">
    <property type="entry name" value="6-PHOSPHOGLUCONATE PHOSPHATASE"/>
    <property type="match status" value="1"/>
</dbReference>
<keyword evidence="4" id="KW-0460">Magnesium</keyword>
<keyword evidence="3" id="KW-0479">Metal-binding</keyword>
<dbReference type="SUPFAM" id="SSF56784">
    <property type="entry name" value="HAD-like"/>
    <property type="match status" value="1"/>
</dbReference>
<organism evidence="5 6">
    <name type="scientific">Azohydromonas lata</name>
    <dbReference type="NCBI Taxonomy" id="45677"/>
    <lineage>
        <taxon>Bacteria</taxon>
        <taxon>Pseudomonadati</taxon>
        <taxon>Pseudomonadota</taxon>
        <taxon>Betaproteobacteria</taxon>
        <taxon>Burkholderiales</taxon>
        <taxon>Sphaerotilaceae</taxon>
        <taxon>Azohydromonas</taxon>
    </lineage>
</organism>
<comment type="similarity">
    <text evidence="2">Belongs to the HAD-like hydrolase superfamily. CbbY/CbbZ/Gph/YieH family.</text>
</comment>
<comment type="cofactor">
    <cofactor evidence="1">
        <name>Mg(2+)</name>
        <dbReference type="ChEBI" id="CHEBI:18420"/>
    </cofactor>
</comment>
<dbReference type="EC" id="3.1.3.-" evidence="5"/>
<name>A0ABU5ICM3_9BURK</name>
<proteinExistence type="inferred from homology"/>
<dbReference type="InterPro" id="IPR023214">
    <property type="entry name" value="HAD_sf"/>
</dbReference>
<reference evidence="5 6" key="1">
    <citation type="submission" date="2023-11" db="EMBL/GenBank/DDBJ databases">
        <title>Draft genome of Azohydromonas lata strain H1 (DSM1123), a polyhydroxyalkanoate producer.</title>
        <authorList>
            <person name="Traversa D."/>
            <person name="D'Addabbo P."/>
            <person name="Pazzani C."/>
            <person name="Manzari C."/>
            <person name="Chiara M."/>
            <person name="Scrascia M."/>
        </authorList>
    </citation>
    <scope>NUCLEOTIDE SEQUENCE [LARGE SCALE GENOMIC DNA]</scope>
    <source>
        <strain evidence="5 6">H1</strain>
    </source>
</reference>
<dbReference type="NCBIfam" id="TIGR01509">
    <property type="entry name" value="HAD-SF-IA-v3"/>
    <property type="match status" value="1"/>
</dbReference>
<dbReference type="SFLD" id="SFLDG01135">
    <property type="entry name" value="C1.5.6:_HAD__Beta-PGM__Phospha"/>
    <property type="match status" value="1"/>
</dbReference>
<keyword evidence="6" id="KW-1185">Reference proteome</keyword>
<dbReference type="EMBL" id="JAXOJX010000011">
    <property type="protein sequence ID" value="MDZ5456713.1"/>
    <property type="molecule type" value="Genomic_DNA"/>
</dbReference>
<dbReference type="InterPro" id="IPR006439">
    <property type="entry name" value="HAD-SF_hydro_IA"/>
</dbReference>
<dbReference type="SFLD" id="SFLDG01129">
    <property type="entry name" value="C1.5:_HAD__Beta-PGM__Phosphata"/>
    <property type="match status" value="1"/>
</dbReference>
<dbReference type="Pfam" id="PF00702">
    <property type="entry name" value="Hydrolase"/>
    <property type="match status" value="1"/>
</dbReference>
<dbReference type="SFLD" id="SFLDS00003">
    <property type="entry name" value="Haloacid_Dehalogenase"/>
    <property type="match status" value="1"/>
</dbReference>
<protein>
    <submittedName>
        <fullName evidence="5">HAD family hydrolase</fullName>
        <ecNumber evidence="5">3.1.3.-</ecNumber>
    </submittedName>
</protein>
<evidence type="ECO:0000256" key="2">
    <source>
        <dbReference type="ARBA" id="ARBA00006171"/>
    </source>
</evidence>
<dbReference type="Gene3D" id="1.10.150.240">
    <property type="entry name" value="Putative phosphatase, domain 2"/>
    <property type="match status" value="1"/>
</dbReference>
<dbReference type="CDD" id="cd07526">
    <property type="entry name" value="HAD_BPGM_like"/>
    <property type="match status" value="1"/>
</dbReference>
<evidence type="ECO:0000313" key="6">
    <source>
        <dbReference type="Proteomes" id="UP001293718"/>
    </source>
</evidence>
<dbReference type="InterPro" id="IPR023198">
    <property type="entry name" value="PGP-like_dom2"/>
</dbReference>
<gene>
    <name evidence="5" type="ORF">SM757_09000</name>
</gene>
<keyword evidence="5" id="KW-0378">Hydrolase</keyword>